<keyword evidence="3" id="KW-1185">Reference proteome</keyword>
<dbReference type="InterPro" id="IPR009943">
    <property type="entry name" value="DUF1475"/>
</dbReference>
<organism evidence="2 3">
    <name type="scientific">Sphagnum troendelagicum</name>
    <dbReference type="NCBI Taxonomy" id="128251"/>
    <lineage>
        <taxon>Eukaryota</taxon>
        <taxon>Viridiplantae</taxon>
        <taxon>Streptophyta</taxon>
        <taxon>Embryophyta</taxon>
        <taxon>Bryophyta</taxon>
        <taxon>Sphagnophytina</taxon>
        <taxon>Sphagnopsida</taxon>
        <taxon>Sphagnales</taxon>
        <taxon>Sphagnaceae</taxon>
        <taxon>Sphagnum</taxon>
    </lineage>
</organism>
<reference evidence="2" key="1">
    <citation type="submission" date="2024-02" db="EMBL/GenBank/DDBJ databases">
        <authorList>
            <consortium name="ELIXIR-Norway"/>
            <consortium name="Elixir Norway"/>
        </authorList>
    </citation>
    <scope>NUCLEOTIDE SEQUENCE</scope>
</reference>
<dbReference type="EMBL" id="OZ019908">
    <property type="protein sequence ID" value="CAK9207975.1"/>
    <property type="molecule type" value="Genomic_DNA"/>
</dbReference>
<keyword evidence="1" id="KW-1133">Transmembrane helix</keyword>
<keyword evidence="1" id="KW-0812">Transmembrane</keyword>
<dbReference type="Pfam" id="PF07343">
    <property type="entry name" value="DUF1475"/>
    <property type="match status" value="1"/>
</dbReference>
<feature type="transmembrane region" description="Helical" evidence="1">
    <location>
        <begin position="40"/>
        <end position="62"/>
    </location>
</feature>
<protein>
    <recommendedName>
        <fullName evidence="4">DUF1475 domain-containing protein</fullName>
    </recommendedName>
</protein>
<dbReference type="PANTHER" id="PTHR36318">
    <property type="entry name" value="OS06G0581300 PROTEIN"/>
    <property type="match status" value="1"/>
</dbReference>
<dbReference type="Proteomes" id="UP001497512">
    <property type="component" value="Chromosome 16"/>
</dbReference>
<evidence type="ECO:0008006" key="4">
    <source>
        <dbReference type="Google" id="ProtNLM"/>
    </source>
</evidence>
<evidence type="ECO:0000256" key="1">
    <source>
        <dbReference type="SAM" id="Phobius"/>
    </source>
</evidence>
<name>A0ABP0TY75_9BRYO</name>
<keyword evidence="1" id="KW-0472">Membrane</keyword>
<accession>A0ABP0TY75</accession>
<dbReference type="PANTHER" id="PTHR36318:SF3">
    <property type="entry name" value="OS06G0581300 PROTEIN"/>
    <property type="match status" value="1"/>
</dbReference>
<proteinExistence type="predicted"/>
<feature type="transmembrane region" description="Helical" evidence="1">
    <location>
        <begin position="6"/>
        <end position="28"/>
    </location>
</feature>
<evidence type="ECO:0000313" key="3">
    <source>
        <dbReference type="Proteomes" id="UP001497512"/>
    </source>
</evidence>
<feature type="transmembrane region" description="Helical" evidence="1">
    <location>
        <begin position="68"/>
        <end position="91"/>
    </location>
</feature>
<gene>
    <name evidence="2" type="ORF">CSSPTR1EN2_LOCUS9075</name>
</gene>
<sequence>MVSAVLIGRFVFVALGFATAITVLYTCLTDGTPFRSELLVPWMTATLIDFYVNVFAIAVWVWYKESSWASRIIWTILLISFGSITTCWYIALELFKMLPDDPVYLVLFKDRQLKWTSSSVLDSSEFIAVDSGQ</sequence>
<evidence type="ECO:0000313" key="2">
    <source>
        <dbReference type="EMBL" id="CAK9207975.1"/>
    </source>
</evidence>